<dbReference type="EMBL" id="JBHMAX010000017">
    <property type="protein sequence ID" value="MFB9732195.1"/>
    <property type="molecule type" value="Genomic_DNA"/>
</dbReference>
<dbReference type="Proteomes" id="UP001589613">
    <property type="component" value="Unassembled WGS sequence"/>
</dbReference>
<reference evidence="11 12" key="1">
    <citation type="submission" date="2024-09" db="EMBL/GenBank/DDBJ databases">
        <authorList>
            <person name="Sun Q."/>
            <person name="Mori K."/>
        </authorList>
    </citation>
    <scope>NUCLEOTIDE SEQUENCE [LARGE SCALE GENOMIC DNA]</scope>
    <source>
        <strain evidence="11 12">JCM 12763</strain>
    </source>
</reference>
<evidence type="ECO:0000256" key="6">
    <source>
        <dbReference type="ARBA" id="ARBA00023054"/>
    </source>
</evidence>
<keyword evidence="5" id="KW-0132">Cell division</keyword>
<keyword evidence="6 9" id="KW-0175">Coiled coil</keyword>
<evidence type="ECO:0000256" key="5">
    <source>
        <dbReference type="ARBA" id="ARBA00022618"/>
    </source>
</evidence>
<evidence type="ECO:0000256" key="4">
    <source>
        <dbReference type="ARBA" id="ARBA00022490"/>
    </source>
</evidence>
<keyword evidence="12" id="KW-1185">Reference proteome</keyword>
<evidence type="ECO:0000256" key="10">
    <source>
        <dbReference type="SAM" id="MobiDB-lite"/>
    </source>
</evidence>
<protein>
    <recommendedName>
        <fullName evidence="3">Cell wall synthesis protein Wag31</fullName>
    </recommendedName>
    <alternativeName>
        <fullName evidence="8">Antigen 84</fullName>
    </alternativeName>
</protein>
<evidence type="ECO:0000256" key="2">
    <source>
        <dbReference type="ARBA" id="ARBA00009008"/>
    </source>
</evidence>
<gene>
    <name evidence="11" type="ORF">ACFFN0_09080</name>
</gene>
<evidence type="ECO:0000256" key="3">
    <source>
        <dbReference type="ARBA" id="ARBA00018787"/>
    </source>
</evidence>
<accession>A0ABV5V389</accession>
<dbReference type="NCBIfam" id="TIGR03544">
    <property type="entry name" value="DivI1A_domain"/>
    <property type="match status" value="1"/>
</dbReference>
<evidence type="ECO:0000256" key="1">
    <source>
        <dbReference type="ARBA" id="ARBA00004496"/>
    </source>
</evidence>
<evidence type="ECO:0000256" key="8">
    <source>
        <dbReference type="ARBA" id="ARBA00031737"/>
    </source>
</evidence>
<evidence type="ECO:0000313" key="11">
    <source>
        <dbReference type="EMBL" id="MFB9732195.1"/>
    </source>
</evidence>
<comment type="subcellular location">
    <subcellularLocation>
        <location evidence="1">Cytoplasm</location>
    </subcellularLocation>
</comment>
<dbReference type="InterPro" id="IPR019933">
    <property type="entry name" value="DivIVA_domain"/>
</dbReference>
<organism evidence="11 12">
    <name type="scientific">Ornithinimicrobium kibberense</name>
    <dbReference type="NCBI Taxonomy" id="282060"/>
    <lineage>
        <taxon>Bacteria</taxon>
        <taxon>Bacillati</taxon>
        <taxon>Actinomycetota</taxon>
        <taxon>Actinomycetes</taxon>
        <taxon>Micrococcales</taxon>
        <taxon>Ornithinimicrobiaceae</taxon>
        <taxon>Ornithinimicrobium</taxon>
    </lineage>
</organism>
<proteinExistence type="inferred from homology"/>
<comment type="caution">
    <text evidence="11">The sequence shown here is derived from an EMBL/GenBank/DDBJ whole genome shotgun (WGS) entry which is preliminary data.</text>
</comment>
<dbReference type="Gene3D" id="6.10.250.660">
    <property type="match status" value="1"/>
</dbReference>
<comment type="similarity">
    <text evidence="2">Belongs to the DivIVA family.</text>
</comment>
<dbReference type="PANTHER" id="PTHR35794">
    <property type="entry name" value="CELL DIVISION PROTEIN DIVIVA"/>
    <property type="match status" value="1"/>
</dbReference>
<name>A0ABV5V389_9MICO</name>
<keyword evidence="7" id="KW-0131">Cell cycle</keyword>
<evidence type="ECO:0000256" key="9">
    <source>
        <dbReference type="SAM" id="Coils"/>
    </source>
</evidence>
<dbReference type="InterPro" id="IPR007793">
    <property type="entry name" value="DivIVA_fam"/>
</dbReference>
<dbReference type="RefSeq" id="WP_141338277.1">
    <property type="nucleotide sequence ID" value="NZ_JBHMAX010000017.1"/>
</dbReference>
<dbReference type="Pfam" id="PF05103">
    <property type="entry name" value="DivIVA"/>
    <property type="match status" value="1"/>
</dbReference>
<feature type="region of interest" description="Disordered" evidence="10">
    <location>
        <begin position="129"/>
        <end position="149"/>
    </location>
</feature>
<evidence type="ECO:0000313" key="12">
    <source>
        <dbReference type="Proteomes" id="UP001589613"/>
    </source>
</evidence>
<keyword evidence="4" id="KW-0963">Cytoplasm</keyword>
<sequence length="173" mass="19629">MPLGPEDVIRKSFTSSLIRRGYDASEVDSFLEEVVADLRRRDREKEELLVRLQRPSAEGMHSDRIAREREQIDLIRTERQEVVSEMQALSAQVADAQSRLTSLQAAHDDLRVAYDSLLSELRRLRLDAESRVQPLDPDQRTEPTGDPMEDIAVLGRLAQRLHDAASNNSGRPS</sequence>
<evidence type="ECO:0000256" key="7">
    <source>
        <dbReference type="ARBA" id="ARBA00023306"/>
    </source>
</evidence>
<feature type="coiled-coil region" evidence="9">
    <location>
        <begin position="79"/>
        <end position="106"/>
    </location>
</feature>
<dbReference type="PANTHER" id="PTHR35794:SF2">
    <property type="entry name" value="CELL DIVISION PROTEIN DIVIVA"/>
    <property type="match status" value="1"/>
</dbReference>